<evidence type="ECO:0000256" key="1">
    <source>
        <dbReference type="SAM" id="Phobius"/>
    </source>
</evidence>
<name>A0A1M5CMR5_9ACTN</name>
<dbReference type="AlphaFoldDB" id="A0A1M5CMR5"/>
<dbReference type="STRING" id="1206085.SAMN05443575_0294"/>
<feature type="transmembrane region" description="Helical" evidence="1">
    <location>
        <begin position="53"/>
        <end position="75"/>
    </location>
</feature>
<dbReference type="InterPro" id="IPR046253">
    <property type="entry name" value="DUF6286"/>
</dbReference>
<dbReference type="EMBL" id="FQVU01000001">
    <property type="protein sequence ID" value="SHF56013.1"/>
    <property type="molecule type" value="Genomic_DNA"/>
</dbReference>
<feature type="domain" description="DUF6286" evidence="2">
    <location>
        <begin position="67"/>
        <end position="175"/>
    </location>
</feature>
<evidence type="ECO:0000313" key="4">
    <source>
        <dbReference type="Proteomes" id="UP000186132"/>
    </source>
</evidence>
<dbReference type="RefSeq" id="WP_073385029.1">
    <property type="nucleotide sequence ID" value="NZ_FQVU01000001.1"/>
</dbReference>
<keyword evidence="1" id="KW-0472">Membrane</keyword>
<dbReference type="OrthoDB" id="3557199at2"/>
<sequence>MRLLNRLLAALVSLALVVVGVLLIIEVVADRVNHRPAVVKWHGAYDWAHRTSWTQGSVRVACIVVAALGLILLVAELKRTRVTRFRVEDKESGAEHPVDVAYTRRGVAGAVRTAVTDVDGVRSARVTVKRRSVTVRADTSARDAEGASTLLEPSREAAQQRLDALALAHTPKLKLTTAPRKR</sequence>
<evidence type="ECO:0000313" key="3">
    <source>
        <dbReference type="EMBL" id="SHF56013.1"/>
    </source>
</evidence>
<organism evidence="3 4">
    <name type="scientific">Jatrophihabitans endophyticus</name>
    <dbReference type="NCBI Taxonomy" id="1206085"/>
    <lineage>
        <taxon>Bacteria</taxon>
        <taxon>Bacillati</taxon>
        <taxon>Actinomycetota</taxon>
        <taxon>Actinomycetes</taxon>
        <taxon>Jatrophihabitantales</taxon>
        <taxon>Jatrophihabitantaceae</taxon>
        <taxon>Jatrophihabitans</taxon>
    </lineage>
</organism>
<proteinExistence type="predicted"/>
<keyword evidence="4" id="KW-1185">Reference proteome</keyword>
<evidence type="ECO:0000259" key="2">
    <source>
        <dbReference type="Pfam" id="PF19803"/>
    </source>
</evidence>
<accession>A0A1M5CMR5</accession>
<dbReference type="Pfam" id="PF19803">
    <property type="entry name" value="DUF6286"/>
    <property type="match status" value="1"/>
</dbReference>
<dbReference type="Proteomes" id="UP000186132">
    <property type="component" value="Unassembled WGS sequence"/>
</dbReference>
<keyword evidence="1" id="KW-0812">Transmembrane</keyword>
<reference evidence="3 4" key="1">
    <citation type="submission" date="2016-11" db="EMBL/GenBank/DDBJ databases">
        <authorList>
            <person name="Jaros S."/>
            <person name="Januszkiewicz K."/>
            <person name="Wedrychowicz H."/>
        </authorList>
    </citation>
    <scope>NUCLEOTIDE SEQUENCE [LARGE SCALE GENOMIC DNA]</scope>
    <source>
        <strain evidence="3 4">DSM 45627</strain>
    </source>
</reference>
<keyword evidence="1" id="KW-1133">Transmembrane helix</keyword>
<gene>
    <name evidence="3" type="ORF">SAMN05443575_0294</name>
</gene>
<protein>
    <recommendedName>
        <fullName evidence="2">DUF6286 domain-containing protein</fullName>
    </recommendedName>
</protein>